<evidence type="ECO:0000313" key="2">
    <source>
        <dbReference type="Proteomes" id="UP000808372"/>
    </source>
</evidence>
<feature type="region of interest" description="Disordered" evidence="1">
    <location>
        <begin position="376"/>
        <end position="439"/>
    </location>
</feature>
<dbReference type="GO" id="GO:0045892">
    <property type="term" value="P:negative regulation of DNA-templated transcription"/>
    <property type="evidence" value="ECO:0007669"/>
    <property type="project" value="TreeGrafter"/>
</dbReference>
<dbReference type="Proteomes" id="UP000808372">
    <property type="component" value="Unplaced"/>
</dbReference>
<feature type="compositionally biased region" description="Pro residues" evidence="1">
    <location>
        <begin position="406"/>
        <end position="418"/>
    </location>
</feature>
<dbReference type="InterPro" id="IPR031373">
    <property type="entry name" value="Ciart"/>
</dbReference>
<dbReference type="Pfam" id="PF15673">
    <property type="entry name" value="Ciart"/>
    <property type="match status" value="1"/>
</dbReference>
<feature type="compositionally biased region" description="Basic and acidic residues" evidence="1">
    <location>
        <begin position="376"/>
        <end position="394"/>
    </location>
</feature>
<feature type="region of interest" description="Disordered" evidence="1">
    <location>
        <begin position="461"/>
        <end position="570"/>
    </location>
</feature>
<feature type="compositionally biased region" description="Low complexity" evidence="1">
    <location>
        <begin position="235"/>
        <end position="248"/>
    </location>
</feature>
<organism evidence="2 3">
    <name type="scientific">Salvelinus namaycush</name>
    <name type="common">Lake trout</name>
    <name type="synonym">Salmo namaycush</name>
    <dbReference type="NCBI Taxonomy" id="8040"/>
    <lineage>
        <taxon>Eukaryota</taxon>
        <taxon>Metazoa</taxon>
        <taxon>Chordata</taxon>
        <taxon>Craniata</taxon>
        <taxon>Vertebrata</taxon>
        <taxon>Euteleostomi</taxon>
        <taxon>Actinopterygii</taxon>
        <taxon>Neopterygii</taxon>
        <taxon>Teleostei</taxon>
        <taxon>Protacanthopterygii</taxon>
        <taxon>Salmoniformes</taxon>
        <taxon>Salmonidae</taxon>
        <taxon>Salmoninae</taxon>
        <taxon>Salvelinus</taxon>
    </lineage>
</organism>
<dbReference type="AlphaFoldDB" id="A0A8U0QDM3"/>
<dbReference type="RefSeq" id="XP_038839914.1">
    <property type="nucleotide sequence ID" value="XM_038983986.1"/>
</dbReference>
<gene>
    <name evidence="3" type="primary">LOC120038047</name>
</gene>
<feature type="compositionally biased region" description="Polar residues" evidence="1">
    <location>
        <begin position="495"/>
        <end position="505"/>
    </location>
</feature>
<feature type="compositionally biased region" description="Basic and acidic residues" evidence="1">
    <location>
        <begin position="123"/>
        <end position="134"/>
    </location>
</feature>
<name>A0A8U0QDM3_SALNM</name>
<dbReference type="GO" id="GO:0000978">
    <property type="term" value="F:RNA polymerase II cis-regulatory region sequence-specific DNA binding"/>
    <property type="evidence" value="ECO:0007669"/>
    <property type="project" value="TreeGrafter"/>
</dbReference>
<sequence length="570" mass="62323">MRARSPAIRWRMSASDSDYSIDYLASDSEDNDNDSGVGLSPDGHTVDSARTAPSSSLPPPSSSSSSSLRDSPSNTDCGSSKDGISRLNRNSNHEDPHRLSSDTGDFGDSGLSRDGYSDNSNDVDPRLSSRDRDSSCGGTPPATYEGGRCPSETQRYSWPTEASETQEYSPTVYGQQQQRLSWSPTSSSQAWDRSSRPRQSWSPTSSSQAWDRSSRPRQSWSPTSSSQAWDRSSRPRQSWSPTSSSQTWDRSSGQSGTEKPGQGRKRAHGHGWHPGDQYEGCRNRDTPKPGEPEKDQLFAQKCMELQRYLHPLSSILGGLRSGRYSERLSSFQESVAMDRIQRIMGVLQNPNMGERYISVILKMEAMLHSWFPQVRARRDPDPDQHTDSQEEHHTPAKRHKQCHAPAHPPPPASPPIVSPPEGDHHPALRASDGPLPGSFPYSSATHLKCLHTALICSSKTETETAQQEPPGLGRPSTACSLGSNRPADDQEQTQDDAVSSSTDPQGSPVDSHLQTHPYRVRPRAHRRGPPSGKISSPCLERLLQSKESIIAPRNTGGDSPGGGGGESSRS</sequence>
<dbReference type="GO" id="GO:0005634">
    <property type="term" value="C:nucleus"/>
    <property type="evidence" value="ECO:0007669"/>
    <property type="project" value="TreeGrafter"/>
</dbReference>
<dbReference type="PANTHER" id="PTHR35441:SF2">
    <property type="entry name" value="CIRCADIAN-ASSOCIATED TRANSCRIPTIONAL REPRESSOR"/>
    <property type="match status" value="1"/>
</dbReference>
<proteinExistence type="predicted"/>
<feature type="compositionally biased region" description="Low complexity" evidence="1">
    <location>
        <begin position="62"/>
        <end position="73"/>
    </location>
</feature>
<feature type="compositionally biased region" description="Basic and acidic residues" evidence="1">
    <location>
        <begin position="91"/>
        <end position="100"/>
    </location>
</feature>
<dbReference type="KEGG" id="snh:120038047"/>
<dbReference type="PANTHER" id="PTHR35441">
    <property type="entry name" value="CIRCADIAN-ASSOCIATED TRANSCRIPTIONAL REPRESSOR"/>
    <property type="match status" value="1"/>
</dbReference>
<feature type="compositionally biased region" description="Polar residues" evidence="1">
    <location>
        <begin position="151"/>
        <end position="230"/>
    </location>
</feature>
<dbReference type="OrthoDB" id="9949430at2759"/>
<accession>A0A8U0QDM3</accession>
<reference evidence="3" key="1">
    <citation type="submission" date="2025-08" db="UniProtKB">
        <authorList>
            <consortium name="RefSeq"/>
        </authorList>
    </citation>
    <scope>IDENTIFICATION</scope>
    <source>
        <tissue evidence="3">White muscle</tissue>
    </source>
</reference>
<keyword evidence="2" id="KW-1185">Reference proteome</keyword>
<feature type="region of interest" description="Disordered" evidence="1">
    <location>
        <begin position="23"/>
        <end position="294"/>
    </location>
</feature>
<feature type="compositionally biased region" description="Gly residues" evidence="1">
    <location>
        <begin position="558"/>
        <end position="570"/>
    </location>
</feature>
<dbReference type="GO" id="GO:0032922">
    <property type="term" value="P:circadian regulation of gene expression"/>
    <property type="evidence" value="ECO:0007669"/>
    <property type="project" value="InterPro"/>
</dbReference>
<evidence type="ECO:0000313" key="3">
    <source>
        <dbReference type="RefSeq" id="XP_038839914.1"/>
    </source>
</evidence>
<evidence type="ECO:0000256" key="1">
    <source>
        <dbReference type="SAM" id="MobiDB-lite"/>
    </source>
</evidence>
<dbReference type="GeneID" id="120038047"/>
<feature type="compositionally biased region" description="Basic and acidic residues" evidence="1">
    <location>
        <begin position="279"/>
        <end position="294"/>
    </location>
</feature>
<protein>
    <submittedName>
        <fullName evidence="3">Cell wall protein RBR3</fullName>
    </submittedName>
</protein>
<feature type="compositionally biased region" description="Basic residues" evidence="1">
    <location>
        <begin position="518"/>
        <end position="528"/>
    </location>
</feature>
<feature type="compositionally biased region" description="Basic residues" evidence="1">
    <location>
        <begin position="262"/>
        <end position="271"/>
    </location>
</feature>